<dbReference type="EMBL" id="JAPDFR010000009">
    <property type="protein sequence ID" value="KAK0383169.1"/>
    <property type="molecule type" value="Genomic_DNA"/>
</dbReference>
<protein>
    <recommendedName>
        <fullName evidence="1">DUF7730 domain-containing protein</fullName>
    </recommendedName>
</protein>
<dbReference type="InterPro" id="IPR056632">
    <property type="entry name" value="DUF7730"/>
</dbReference>
<evidence type="ECO:0000259" key="1">
    <source>
        <dbReference type="Pfam" id="PF24864"/>
    </source>
</evidence>
<dbReference type="Pfam" id="PF24864">
    <property type="entry name" value="DUF7730"/>
    <property type="match status" value="1"/>
</dbReference>
<dbReference type="AlphaFoldDB" id="A0AA39GAW1"/>
<proteinExistence type="predicted"/>
<sequence>MGNSKSKNVVLESAKPDILFTLPLEIRRAIYEYVQPQRGRLHLVQGKDGAGFRLAKCFDPELCSHEFGSERQGPFQNCYEDRLWQKRLLSSWGPHWRCEEEAEQRFRHGSLLGVCRTTRLEYAQVLAQNVTFEITSLHDLAALARPHPHFSIAALIVPNLVNLSVTLCMPSRLLRDFDGSTYVPWGRPPEEITALVPLWLSYADSIVALPTLRHLRLWVDHDEPLSWTGDHERLVIGSIRSLLLPNETGHISLERVDLYLPRVEPEEHIPVDWGRGTKPEVVVHHVPRQRYRVRNDAAGQPRVYYVEEQPDVQGHPITLMSLDTASHMQAMEARMQD</sequence>
<dbReference type="Proteomes" id="UP001175261">
    <property type="component" value="Unassembled WGS sequence"/>
</dbReference>
<reference evidence="2" key="1">
    <citation type="submission" date="2022-10" db="EMBL/GenBank/DDBJ databases">
        <title>Determination and structural analysis of whole genome sequence of Sarocladium strictum F4-1.</title>
        <authorList>
            <person name="Hu L."/>
            <person name="Jiang Y."/>
        </authorList>
    </citation>
    <scope>NUCLEOTIDE SEQUENCE</scope>
    <source>
        <strain evidence="2">F4-1</strain>
    </source>
</reference>
<accession>A0AA39GAW1</accession>
<comment type="caution">
    <text evidence="2">The sequence shown here is derived from an EMBL/GenBank/DDBJ whole genome shotgun (WGS) entry which is preliminary data.</text>
</comment>
<feature type="domain" description="DUF7730" evidence="1">
    <location>
        <begin position="19"/>
        <end position="145"/>
    </location>
</feature>
<evidence type="ECO:0000313" key="3">
    <source>
        <dbReference type="Proteomes" id="UP001175261"/>
    </source>
</evidence>
<gene>
    <name evidence="2" type="ORF">NLU13_9082</name>
</gene>
<keyword evidence="3" id="KW-1185">Reference proteome</keyword>
<evidence type="ECO:0000313" key="2">
    <source>
        <dbReference type="EMBL" id="KAK0383169.1"/>
    </source>
</evidence>
<name>A0AA39GAW1_SARSR</name>
<organism evidence="2 3">
    <name type="scientific">Sarocladium strictum</name>
    <name type="common">Black bundle disease fungus</name>
    <name type="synonym">Acremonium strictum</name>
    <dbReference type="NCBI Taxonomy" id="5046"/>
    <lineage>
        <taxon>Eukaryota</taxon>
        <taxon>Fungi</taxon>
        <taxon>Dikarya</taxon>
        <taxon>Ascomycota</taxon>
        <taxon>Pezizomycotina</taxon>
        <taxon>Sordariomycetes</taxon>
        <taxon>Hypocreomycetidae</taxon>
        <taxon>Hypocreales</taxon>
        <taxon>Sarocladiaceae</taxon>
        <taxon>Sarocladium</taxon>
    </lineage>
</organism>